<evidence type="ECO:0000313" key="2">
    <source>
        <dbReference type="EMBL" id="UOE19194.1"/>
    </source>
</evidence>
<dbReference type="GO" id="GO:0051782">
    <property type="term" value="P:negative regulation of cell division"/>
    <property type="evidence" value="ECO:0007669"/>
    <property type="project" value="TreeGrafter"/>
</dbReference>
<dbReference type="SUPFAM" id="SSF52540">
    <property type="entry name" value="P-loop containing nucleoside triphosphate hydrolases"/>
    <property type="match status" value="1"/>
</dbReference>
<dbReference type="InterPro" id="IPR059050">
    <property type="entry name" value="Rv3660c_N"/>
</dbReference>
<dbReference type="PANTHER" id="PTHR43384:SF11">
    <property type="entry name" value="SEPTUM SITE DETERMINING PROTEIN"/>
    <property type="match status" value="1"/>
</dbReference>
<evidence type="ECO:0000313" key="3">
    <source>
        <dbReference type="Proteomes" id="UP000265719"/>
    </source>
</evidence>
<gene>
    <name evidence="2" type="ORF">NI17_020980</name>
</gene>
<dbReference type="GO" id="GO:0016887">
    <property type="term" value="F:ATP hydrolysis activity"/>
    <property type="evidence" value="ECO:0007669"/>
    <property type="project" value="TreeGrafter"/>
</dbReference>
<dbReference type="Pfam" id="PF26563">
    <property type="entry name" value="Rv3660c_N"/>
    <property type="match status" value="1"/>
</dbReference>
<dbReference type="RefSeq" id="WP_068689884.1">
    <property type="nucleotide sequence ID" value="NZ_CP063196.1"/>
</dbReference>
<accession>A0AA97LW70</accession>
<sequence>MPSADPVRPLVVTDDAELLDDLLRLAAAANVEVTVVPSAARCGRYWTDAPLVAVGVDLVGALAHTEPQRHPNAVVVGRTSAAPTSDVGVYADALRLGAREVLTLPDDEEHVVDLLTESTERLSGHAPLVAVVGGRGGAGASLLAVALALAGRRARLRTVLVDTDPLGGGLDLLLGAERVPGSRWEEFSDRQGRMVWSALRDALPHAHGIPVVTWNARRPCAPIPPSAVRTVLNAAARGSELLVADLPRSLDAAAREVLRRATVTLLVLPADVYSVVAAERLVPMLRELVPDLRLVVRGASPDGLSAETVTASLGLPLAGELTDEPGLSRLLDRGDPPARQSRSPLAAFGDAFVTRLRSVPARSA</sequence>
<dbReference type="PANTHER" id="PTHR43384">
    <property type="entry name" value="SEPTUM SITE-DETERMINING PROTEIN MIND HOMOLOG, CHLOROPLASTIC-RELATED"/>
    <property type="match status" value="1"/>
</dbReference>
<dbReference type="KEGG" id="thao:NI17_020980"/>
<dbReference type="EMBL" id="CP063196">
    <property type="protein sequence ID" value="UOE19194.1"/>
    <property type="molecule type" value="Genomic_DNA"/>
</dbReference>
<dbReference type="GO" id="GO:0009898">
    <property type="term" value="C:cytoplasmic side of plasma membrane"/>
    <property type="evidence" value="ECO:0007669"/>
    <property type="project" value="TreeGrafter"/>
</dbReference>
<protein>
    <submittedName>
        <fullName evidence="2">Septum site determining protein</fullName>
    </submittedName>
</protein>
<dbReference type="Gene3D" id="3.40.50.300">
    <property type="entry name" value="P-loop containing nucleotide triphosphate hydrolases"/>
    <property type="match status" value="1"/>
</dbReference>
<name>A0AA97LW70_9ACTN</name>
<dbReference type="InterPro" id="IPR022521">
    <property type="entry name" value="Rv3660c"/>
</dbReference>
<keyword evidence="3" id="KW-1185">Reference proteome</keyword>
<reference evidence="2" key="1">
    <citation type="submission" date="2020-10" db="EMBL/GenBank/DDBJ databases">
        <title>De novo genome project of the cellulose decomposer Thermobifida halotolerans type strain.</title>
        <authorList>
            <person name="Nagy I."/>
            <person name="Horvath B."/>
            <person name="Kukolya J."/>
            <person name="Nagy I."/>
            <person name="Orsini M."/>
        </authorList>
    </citation>
    <scope>NUCLEOTIDE SEQUENCE</scope>
    <source>
        <strain evidence="2">DSM 44931</strain>
    </source>
</reference>
<evidence type="ECO:0000259" key="1">
    <source>
        <dbReference type="Pfam" id="PF26563"/>
    </source>
</evidence>
<organism evidence="2 3">
    <name type="scientific">Thermobifida halotolerans</name>
    <dbReference type="NCBI Taxonomy" id="483545"/>
    <lineage>
        <taxon>Bacteria</taxon>
        <taxon>Bacillati</taxon>
        <taxon>Actinomycetota</taxon>
        <taxon>Actinomycetes</taxon>
        <taxon>Streptosporangiales</taxon>
        <taxon>Nocardiopsidaceae</taxon>
        <taxon>Thermobifida</taxon>
    </lineage>
</organism>
<dbReference type="InterPro" id="IPR050625">
    <property type="entry name" value="ParA/MinD_ATPase"/>
</dbReference>
<feature type="domain" description="Rv3660c-like CheY-like N-terminal" evidence="1">
    <location>
        <begin position="12"/>
        <end position="121"/>
    </location>
</feature>
<dbReference type="Proteomes" id="UP000265719">
    <property type="component" value="Chromosome"/>
</dbReference>
<dbReference type="NCBIfam" id="TIGR03815">
    <property type="entry name" value="CpaE_hom_Actino"/>
    <property type="match status" value="1"/>
</dbReference>
<dbReference type="AlphaFoldDB" id="A0AA97LW70"/>
<dbReference type="InterPro" id="IPR027417">
    <property type="entry name" value="P-loop_NTPase"/>
</dbReference>
<dbReference type="GO" id="GO:0005829">
    <property type="term" value="C:cytosol"/>
    <property type="evidence" value="ECO:0007669"/>
    <property type="project" value="TreeGrafter"/>
</dbReference>
<dbReference type="GO" id="GO:0005524">
    <property type="term" value="F:ATP binding"/>
    <property type="evidence" value="ECO:0007669"/>
    <property type="project" value="TreeGrafter"/>
</dbReference>
<proteinExistence type="predicted"/>